<dbReference type="InterPro" id="IPR043519">
    <property type="entry name" value="NT_sf"/>
</dbReference>
<dbReference type="PANTHER" id="PTHR46173:SF1">
    <property type="entry name" value="CCA TRNA NUCLEOTIDYLTRANSFERASE 1, MITOCHONDRIAL"/>
    <property type="match status" value="1"/>
</dbReference>
<dbReference type="OrthoDB" id="445712at2759"/>
<reference evidence="14 15" key="2">
    <citation type="submission" date="2024-05" db="EMBL/GenBank/DDBJ databases">
        <authorList>
            <person name="Chen Y."/>
            <person name="Shah S."/>
            <person name="Dougan E. K."/>
            <person name="Thang M."/>
            <person name="Chan C."/>
        </authorList>
    </citation>
    <scope>NUCLEOTIDE SEQUENCE [LARGE SCALE GENOMIC DNA]</scope>
</reference>
<dbReference type="GO" id="GO:0046872">
    <property type="term" value="F:metal ion binding"/>
    <property type="evidence" value="ECO:0007669"/>
    <property type="project" value="UniProtKB-KW"/>
</dbReference>
<dbReference type="EMBL" id="CAMXCT020000001">
    <property type="protein sequence ID" value="CAL1125234.1"/>
    <property type="molecule type" value="Genomic_DNA"/>
</dbReference>
<keyword evidence="15" id="KW-1185">Reference proteome</keyword>
<evidence type="ECO:0000256" key="4">
    <source>
        <dbReference type="ARBA" id="ARBA00022694"/>
    </source>
</evidence>
<evidence type="ECO:0000256" key="1">
    <source>
        <dbReference type="ARBA" id="ARBA00001946"/>
    </source>
</evidence>
<keyword evidence="6" id="KW-0479">Metal-binding</keyword>
<dbReference type="Gene3D" id="1.10.3090.10">
    <property type="entry name" value="cca-adding enzyme, domain 2"/>
    <property type="match status" value="1"/>
</dbReference>
<evidence type="ECO:0000256" key="3">
    <source>
        <dbReference type="ARBA" id="ARBA00022679"/>
    </source>
</evidence>
<evidence type="ECO:0000259" key="11">
    <source>
        <dbReference type="Pfam" id="PF01743"/>
    </source>
</evidence>
<evidence type="ECO:0000313" key="15">
    <source>
        <dbReference type="Proteomes" id="UP001152797"/>
    </source>
</evidence>
<keyword evidence="8" id="KW-0460">Magnesium</keyword>
<comment type="cofactor">
    <cofactor evidence="1">
        <name>Mg(2+)</name>
        <dbReference type="ChEBI" id="CHEBI:18420"/>
    </cofactor>
</comment>
<evidence type="ECO:0000313" key="13">
    <source>
        <dbReference type="EMBL" id="CAI3971859.1"/>
    </source>
</evidence>
<evidence type="ECO:0000256" key="2">
    <source>
        <dbReference type="ARBA" id="ARBA00007265"/>
    </source>
</evidence>
<feature type="domain" description="Poly A polymerase head" evidence="11">
    <location>
        <begin position="1"/>
        <end position="115"/>
    </location>
</feature>
<feature type="compositionally biased region" description="Low complexity" evidence="10">
    <location>
        <begin position="485"/>
        <end position="497"/>
    </location>
</feature>
<dbReference type="GO" id="GO:0000166">
    <property type="term" value="F:nucleotide binding"/>
    <property type="evidence" value="ECO:0007669"/>
    <property type="project" value="UniProtKB-KW"/>
</dbReference>
<accession>A0A9P1BE90</accession>
<evidence type="ECO:0000256" key="9">
    <source>
        <dbReference type="RuleBase" id="RU003953"/>
    </source>
</evidence>
<dbReference type="EMBL" id="CAMXCT010000001">
    <property type="protein sequence ID" value="CAI3971859.1"/>
    <property type="molecule type" value="Genomic_DNA"/>
</dbReference>
<organism evidence="13">
    <name type="scientific">Cladocopium goreaui</name>
    <dbReference type="NCBI Taxonomy" id="2562237"/>
    <lineage>
        <taxon>Eukaryota</taxon>
        <taxon>Sar</taxon>
        <taxon>Alveolata</taxon>
        <taxon>Dinophyceae</taxon>
        <taxon>Suessiales</taxon>
        <taxon>Symbiodiniaceae</taxon>
        <taxon>Cladocopium</taxon>
    </lineage>
</organism>
<dbReference type="Gene3D" id="3.30.460.10">
    <property type="entry name" value="Beta Polymerase, domain 2"/>
    <property type="match status" value="1"/>
</dbReference>
<dbReference type="SUPFAM" id="SSF81891">
    <property type="entry name" value="Poly A polymerase C-terminal region-like"/>
    <property type="match status" value="1"/>
</dbReference>
<dbReference type="GO" id="GO:0000049">
    <property type="term" value="F:tRNA binding"/>
    <property type="evidence" value="ECO:0007669"/>
    <property type="project" value="TreeGrafter"/>
</dbReference>
<proteinExistence type="inferred from homology"/>
<reference evidence="13" key="1">
    <citation type="submission" date="2022-10" db="EMBL/GenBank/DDBJ databases">
        <authorList>
            <person name="Chen Y."/>
            <person name="Dougan E. K."/>
            <person name="Chan C."/>
            <person name="Rhodes N."/>
            <person name="Thang M."/>
        </authorList>
    </citation>
    <scope>NUCLEOTIDE SEQUENCE</scope>
</reference>
<dbReference type="PANTHER" id="PTHR46173">
    <property type="entry name" value="CCA TRNA NUCLEOTIDYLTRANSFERASE 1, MITOCHONDRIAL"/>
    <property type="match status" value="1"/>
</dbReference>
<keyword evidence="7" id="KW-0547">Nucleotide-binding</keyword>
<keyword evidence="3 9" id="KW-0808">Transferase</keyword>
<comment type="similarity">
    <text evidence="2 9">Belongs to the tRNA nucleotidyltransferase/poly(A) polymerase family.</text>
</comment>
<name>A0A9P1BE90_9DINO</name>
<gene>
    <name evidence="13" type="ORF">C1SCF055_LOCUS449</name>
</gene>
<feature type="domain" description="tRNA nucleotidyltransferase/poly(A) polymerase RNA and SrmB- binding" evidence="12">
    <location>
        <begin position="142"/>
        <end position="201"/>
    </location>
</feature>
<dbReference type="InterPro" id="IPR002646">
    <property type="entry name" value="PolA_pol_head_dom"/>
</dbReference>
<evidence type="ECO:0000256" key="6">
    <source>
        <dbReference type="ARBA" id="ARBA00022723"/>
    </source>
</evidence>
<evidence type="ECO:0000313" key="14">
    <source>
        <dbReference type="EMBL" id="CAL4759171.1"/>
    </source>
</evidence>
<dbReference type="EMBL" id="CAMXCT030000001">
    <property type="protein sequence ID" value="CAL4759171.1"/>
    <property type="molecule type" value="Genomic_DNA"/>
</dbReference>
<feature type="region of interest" description="Disordered" evidence="10">
    <location>
        <begin position="478"/>
        <end position="527"/>
    </location>
</feature>
<dbReference type="Pfam" id="PF01743">
    <property type="entry name" value="PolyA_pol"/>
    <property type="match status" value="1"/>
</dbReference>
<dbReference type="AlphaFoldDB" id="A0A9P1BE90"/>
<comment type="caution">
    <text evidence="13">The sequence shown here is derived from an EMBL/GenBank/DDBJ whole genome shotgun (WGS) entry which is preliminary data.</text>
</comment>
<dbReference type="InterPro" id="IPR032828">
    <property type="entry name" value="PolyA_RNA-bd"/>
</dbReference>
<dbReference type="Proteomes" id="UP001152797">
    <property type="component" value="Unassembled WGS sequence"/>
</dbReference>
<dbReference type="SUPFAM" id="SSF81301">
    <property type="entry name" value="Nucleotidyltransferase"/>
    <property type="match status" value="1"/>
</dbReference>
<protein>
    <submittedName>
        <fullName evidence="14">CCA-adding enzyme (CCA tRN A nucleotidyltransferase) (tRNA CCA-pyrophosphorylase) (tRNA adenylyl-/cytidylyl- transferase) (tRNA nucleotidyltransferase) (tRNA-NT)</fullName>
    </submittedName>
</protein>
<keyword evidence="4" id="KW-0819">tRNA processing</keyword>
<feature type="compositionally biased region" description="Basic and acidic residues" evidence="10">
    <location>
        <begin position="515"/>
        <end position="524"/>
    </location>
</feature>
<dbReference type="CDD" id="cd05398">
    <property type="entry name" value="NT_ClassII-CCAase"/>
    <property type="match status" value="1"/>
</dbReference>
<sequence length="636" mass="70562">MLLGRVPKDYDVATDATPQLVREIFGRRRTIFTGAVFGVVNVLGPRHVANVEVATFRTDASYSDGRHPDSVTFSTPEVDAQRRDFTINGLFFDPIDEQVIDFVDGQRDLQRKVLRAIGDPVARFTEDKLRMLRAVRFTATYDFTLDEATAEAIKQMAAEVSVVSVERIAQELRQMLSGPRPKLVVELLQETGLLKALLPEVVSLDPKALSRTLTMLDALSNADFRLAAAVLLHAVGNEAGGVNCASRSEELAVEISQRLRLSNNERDDIAWLIEHQYALREARKLPWSQLQPLAIDPRFTDLVALERLAARVQGRSEAEADYCGELLSRPPEELDPPALLTGRDLIRHGVPRGKIFATLLQAARDAQLDGEIKTPEEALELVDRLLGEAQPGGRFSIFRATCGDAAIMSDRAHAIEVLKQARERLAQQLMERVLEAPDEILEEADGVSYGGRIETIYEQFGARLANVSSMMGQLQMLEEEEEENATTSSSYSAVASSDEYNTADTTGESFTPDGPQHETNKESEVGLQSPATWEGFVEHIRHQNRPEAVRVLTELFELEPARAEKCVAKFAELCGHDPGMFARAAMMRPKLRAASVNDALSMLWRLFGLQGPEAIGVFQVFRVTIERQPTEAEPSE</sequence>
<keyword evidence="5" id="KW-0548">Nucleotidyltransferase</keyword>
<dbReference type="GO" id="GO:0016779">
    <property type="term" value="F:nucleotidyltransferase activity"/>
    <property type="evidence" value="ECO:0007669"/>
    <property type="project" value="UniProtKB-KW"/>
</dbReference>
<evidence type="ECO:0000256" key="10">
    <source>
        <dbReference type="SAM" id="MobiDB-lite"/>
    </source>
</evidence>
<dbReference type="GO" id="GO:0001680">
    <property type="term" value="P:tRNA 3'-terminal CCA addition"/>
    <property type="evidence" value="ECO:0007669"/>
    <property type="project" value="UniProtKB-ARBA"/>
</dbReference>
<evidence type="ECO:0000259" key="12">
    <source>
        <dbReference type="Pfam" id="PF12627"/>
    </source>
</evidence>
<keyword evidence="9" id="KW-0694">RNA-binding</keyword>
<evidence type="ECO:0000256" key="8">
    <source>
        <dbReference type="ARBA" id="ARBA00022842"/>
    </source>
</evidence>
<dbReference type="Pfam" id="PF12627">
    <property type="entry name" value="PolyA_pol_RNAbd"/>
    <property type="match status" value="1"/>
</dbReference>
<feature type="compositionally biased region" description="Polar residues" evidence="10">
    <location>
        <begin position="498"/>
        <end position="509"/>
    </location>
</feature>
<evidence type="ECO:0000256" key="5">
    <source>
        <dbReference type="ARBA" id="ARBA00022695"/>
    </source>
</evidence>
<dbReference type="InterPro" id="IPR050264">
    <property type="entry name" value="Bact_CCA-adding_enz_type3_sf"/>
</dbReference>
<evidence type="ECO:0000256" key="7">
    <source>
        <dbReference type="ARBA" id="ARBA00022741"/>
    </source>
</evidence>